<comment type="caution">
    <text evidence="1">The sequence shown here is derived from an EMBL/GenBank/DDBJ whole genome shotgun (WGS) entry which is preliminary data.</text>
</comment>
<proteinExistence type="predicted"/>
<protein>
    <submittedName>
        <fullName evidence="1">Uncharacterized protein</fullName>
    </submittedName>
</protein>
<keyword evidence="2" id="KW-1185">Reference proteome</keyword>
<accession>A0A059E1J4</accession>
<dbReference type="OrthoDB" id="7620644at2"/>
<evidence type="ECO:0000313" key="2">
    <source>
        <dbReference type="Proteomes" id="UP000024547"/>
    </source>
</evidence>
<dbReference type="AlphaFoldDB" id="A0A059E1J4"/>
<gene>
    <name evidence="1" type="ORF">HY36_16500</name>
</gene>
<dbReference type="RefSeq" id="WP_035551483.1">
    <property type="nucleotide sequence ID" value="NZ_AWFH01000013.1"/>
</dbReference>
<evidence type="ECO:0000313" key="1">
    <source>
        <dbReference type="EMBL" id="KCZ61460.1"/>
    </source>
</evidence>
<dbReference type="EMBL" id="AWFH01000013">
    <property type="protein sequence ID" value="KCZ61460.1"/>
    <property type="molecule type" value="Genomic_DNA"/>
</dbReference>
<sequence length="61" mass="7047">MGHAKPVTVGDIEDVLDIAARVIDKFGYKYWPIFERLEAELECRSSREERLKARLDRSVAP</sequence>
<dbReference type="Proteomes" id="UP000024547">
    <property type="component" value="Unassembled WGS sequence"/>
</dbReference>
<dbReference type="PATRIC" id="fig|1280948.3.peg.1832"/>
<name>A0A059E1J4_9PROT</name>
<dbReference type="STRING" id="1280948.HY36_16500"/>
<organism evidence="1 2">
    <name type="scientific">Hyphomonas atlantica</name>
    <dbReference type="NCBI Taxonomy" id="1280948"/>
    <lineage>
        <taxon>Bacteria</taxon>
        <taxon>Pseudomonadati</taxon>
        <taxon>Pseudomonadota</taxon>
        <taxon>Alphaproteobacteria</taxon>
        <taxon>Hyphomonadales</taxon>
        <taxon>Hyphomonadaceae</taxon>
        <taxon>Hyphomonas</taxon>
    </lineage>
</organism>
<reference evidence="1 2" key="1">
    <citation type="journal article" date="2014" name="Antonie Van Leeuwenhoek">
        <title>Hyphomonas beringensis sp. nov. and Hyphomonas chukchiensis sp. nov., isolated from surface seawater of the Bering Sea and Chukchi Sea.</title>
        <authorList>
            <person name="Li C."/>
            <person name="Lai Q."/>
            <person name="Li G."/>
            <person name="Dong C."/>
            <person name="Wang J."/>
            <person name="Liao Y."/>
            <person name="Shao Z."/>
        </authorList>
    </citation>
    <scope>NUCLEOTIDE SEQUENCE [LARGE SCALE GENOMIC DNA]</scope>
    <source>
        <strain evidence="1 2">22II1-22F38</strain>
    </source>
</reference>